<dbReference type="Proteomes" id="UP000250572">
    <property type="component" value="Unassembled WGS sequence"/>
</dbReference>
<feature type="domain" description="SET" evidence="9">
    <location>
        <begin position="94"/>
        <end position="317"/>
    </location>
</feature>
<dbReference type="GO" id="GO:0003779">
    <property type="term" value="F:actin binding"/>
    <property type="evidence" value="ECO:0007669"/>
    <property type="project" value="UniProtKB-KW"/>
</dbReference>
<dbReference type="InterPro" id="IPR050600">
    <property type="entry name" value="SETD3_SETD6_MTase"/>
</dbReference>
<dbReference type="GO" id="GO:0016279">
    <property type="term" value="F:protein-lysine N-methyltransferase activity"/>
    <property type="evidence" value="ECO:0007669"/>
    <property type="project" value="TreeGrafter"/>
</dbReference>
<dbReference type="STRING" id="33528.ENSGAFP00000016224"/>
<comment type="caution">
    <text evidence="10">The sequence shown here is derived from an EMBL/GenBank/DDBJ whole genome shotgun (WGS) entry which is preliminary data.</text>
</comment>
<evidence type="ECO:0000313" key="10">
    <source>
        <dbReference type="EMBL" id="PWA16583.1"/>
    </source>
</evidence>
<dbReference type="GO" id="GO:0032259">
    <property type="term" value="P:methylation"/>
    <property type="evidence" value="ECO:0007669"/>
    <property type="project" value="UniProtKB-KW"/>
</dbReference>
<dbReference type="CDD" id="cd19176">
    <property type="entry name" value="SET_SETD3"/>
    <property type="match status" value="1"/>
</dbReference>
<dbReference type="PANTHER" id="PTHR13271">
    <property type="entry name" value="UNCHARACTERIZED PUTATIVE METHYLTRANSFERASE"/>
    <property type="match status" value="1"/>
</dbReference>
<dbReference type="PROSITE" id="PS51565">
    <property type="entry name" value="SAM_MT85_SETD3"/>
    <property type="match status" value="1"/>
</dbReference>
<evidence type="ECO:0000256" key="4">
    <source>
        <dbReference type="ARBA" id="ARBA00022679"/>
    </source>
</evidence>
<comment type="similarity">
    <text evidence="7">Belongs to the class V-like SAM-binding methyltransferase superfamily. SETD3 actin-histidine methyltransferase family.</text>
</comment>
<feature type="compositionally biased region" description="Polar residues" evidence="8">
    <location>
        <begin position="716"/>
        <end position="743"/>
    </location>
</feature>
<keyword evidence="3 7" id="KW-0489">Methyltransferase</keyword>
<keyword evidence="2" id="KW-0963">Cytoplasm</keyword>
<evidence type="ECO:0000256" key="1">
    <source>
        <dbReference type="ARBA" id="ARBA00004496"/>
    </source>
</evidence>
<keyword evidence="5 7" id="KW-0949">S-adenosyl-L-methionine</keyword>
<feature type="region of interest" description="Disordered" evidence="8">
    <location>
        <begin position="662"/>
        <end position="743"/>
    </location>
</feature>
<dbReference type="FunFam" id="3.90.1420.10:FF:000001">
    <property type="entry name" value="histone-lysine N-methyltransferase setd3 isoform X1"/>
    <property type="match status" value="1"/>
</dbReference>
<dbReference type="PANTHER" id="PTHR13271:SF47">
    <property type="entry name" value="ACTIN-HISTIDINE N-METHYLTRANSFERASE"/>
    <property type="match status" value="1"/>
</dbReference>
<dbReference type="InterPro" id="IPR001214">
    <property type="entry name" value="SET_dom"/>
</dbReference>
<gene>
    <name evidence="10" type="ORF">CCH79_00004464</name>
</gene>
<feature type="non-terminal residue" evidence="10">
    <location>
        <position position="743"/>
    </location>
</feature>
<feature type="region of interest" description="Disordered" evidence="8">
    <location>
        <begin position="566"/>
        <end position="586"/>
    </location>
</feature>
<dbReference type="SUPFAM" id="SSF82199">
    <property type="entry name" value="SET domain"/>
    <property type="match status" value="1"/>
</dbReference>
<dbReference type="GO" id="GO:0018064">
    <property type="term" value="F:protein-L-histidine N-tele-methyltransferase activity"/>
    <property type="evidence" value="ECO:0007669"/>
    <property type="project" value="UniProtKB-EC"/>
</dbReference>
<keyword evidence="6" id="KW-0009">Actin-binding</keyword>
<organism evidence="10 11">
    <name type="scientific">Gambusia affinis</name>
    <name type="common">Western mosquitofish</name>
    <name type="synonym">Heterandria affinis</name>
    <dbReference type="NCBI Taxonomy" id="33528"/>
    <lineage>
        <taxon>Eukaryota</taxon>
        <taxon>Metazoa</taxon>
        <taxon>Chordata</taxon>
        <taxon>Craniata</taxon>
        <taxon>Vertebrata</taxon>
        <taxon>Euteleostomi</taxon>
        <taxon>Actinopterygii</taxon>
        <taxon>Neopterygii</taxon>
        <taxon>Teleostei</taxon>
        <taxon>Neoteleostei</taxon>
        <taxon>Acanthomorphata</taxon>
        <taxon>Ovalentaria</taxon>
        <taxon>Atherinomorphae</taxon>
        <taxon>Cyprinodontiformes</taxon>
        <taxon>Poeciliidae</taxon>
        <taxon>Poeciliinae</taxon>
        <taxon>Gambusia</taxon>
    </lineage>
</organism>
<dbReference type="PROSITE" id="PS50280">
    <property type="entry name" value="SET"/>
    <property type="match status" value="1"/>
</dbReference>
<dbReference type="Gene3D" id="3.90.1410.10">
    <property type="entry name" value="set domain protein methyltransferase, domain 1"/>
    <property type="match status" value="1"/>
</dbReference>
<evidence type="ECO:0000256" key="2">
    <source>
        <dbReference type="ARBA" id="ARBA00022490"/>
    </source>
</evidence>
<dbReference type="InterPro" id="IPR015353">
    <property type="entry name" value="Rubisco_LSMT_subst-bd"/>
</dbReference>
<dbReference type="InterPro" id="IPR044428">
    <property type="entry name" value="SETD3_SET"/>
</dbReference>
<evidence type="ECO:0000256" key="8">
    <source>
        <dbReference type="SAM" id="MobiDB-lite"/>
    </source>
</evidence>
<dbReference type="Gene3D" id="3.90.1420.10">
    <property type="entry name" value="Rubisco LSMT, substrate-binding domain"/>
    <property type="match status" value="1"/>
</dbReference>
<dbReference type="SUPFAM" id="SSF81822">
    <property type="entry name" value="RuBisCo LSMT C-terminal, substrate-binding domain"/>
    <property type="match status" value="1"/>
</dbReference>
<accession>A0A315UYK5</accession>
<dbReference type="GO" id="GO:0005737">
    <property type="term" value="C:cytoplasm"/>
    <property type="evidence" value="ECO:0007669"/>
    <property type="project" value="UniProtKB-SubCell"/>
</dbReference>
<proteinExistence type="inferred from homology"/>
<evidence type="ECO:0000259" key="9">
    <source>
        <dbReference type="PROSITE" id="PS50280"/>
    </source>
</evidence>
<name>A0A315UYK5_GAMAF</name>
<comment type="catalytic activity">
    <reaction evidence="7">
        <text>L-histidyl-[protein] + S-adenosyl-L-methionine = N(tele)-methyl-L-histidyl-[protein] + S-adenosyl-L-homocysteine + H(+)</text>
        <dbReference type="Rhea" id="RHEA:19369"/>
        <dbReference type="Rhea" id="RHEA-COMP:9745"/>
        <dbReference type="Rhea" id="RHEA-COMP:11600"/>
        <dbReference type="ChEBI" id="CHEBI:15378"/>
        <dbReference type="ChEBI" id="CHEBI:16367"/>
        <dbReference type="ChEBI" id="CHEBI:29979"/>
        <dbReference type="ChEBI" id="CHEBI:57856"/>
        <dbReference type="ChEBI" id="CHEBI:59789"/>
        <dbReference type="EC" id="2.1.1.85"/>
    </reaction>
</comment>
<feature type="compositionally biased region" description="Polar residues" evidence="8">
    <location>
        <begin position="10"/>
        <end position="20"/>
    </location>
</feature>
<feature type="region of interest" description="Disordered" evidence="8">
    <location>
        <begin position="1"/>
        <end position="20"/>
    </location>
</feature>
<dbReference type="FunFam" id="3.90.1410.10:FF:000001">
    <property type="entry name" value="histone-lysine N-methyltransferase setd3 isoform X1"/>
    <property type="match status" value="1"/>
</dbReference>
<reference evidence="10 11" key="1">
    <citation type="journal article" date="2018" name="G3 (Bethesda)">
        <title>A High-Quality Reference Genome for the Invasive Mosquitofish Gambusia affinis Using a Chicago Library.</title>
        <authorList>
            <person name="Hoffberg S.L."/>
            <person name="Troendle N.J."/>
            <person name="Glenn T.C."/>
            <person name="Mahmud O."/>
            <person name="Louha S."/>
            <person name="Chalopin D."/>
            <person name="Bennetzen J.L."/>
            <person name="Mauricio R."/>
        </authorList>
    </citation>
    <scope>NUCLEOTIDE SEQUENCE [LARGE SCALE GENOMIC DNA]</scope>
    <source>
        <strain evidence="10">NE01/NJP1002.9</strain>
        <tissue evidence="10">Muscle</tissue>
    </source>
</reference>
<dbReference type="InterPro" id="IPR036464">
    <property type="entry name" value="Rubisco_LSMT_subst-bd_sf"/>
</dbReference>
<evidence type="ECO:0000256" key="7">
    <source>
        <dbReference type="PROSITE-ProRule" id="PRU00898"/>
    </source>
</evidence>
<evidence type="ECO:0000256" key="6">
    <source>
        <dbReference type="ARBA" id="ARBA00023203"/>
    </source>
</evidence>
<evidence type="ECO:0000313" key="11">
    <source>
        <dbReference type="Proteomes" id="UP000250572"/>
    </source>
</evidence>
<evidence type="ECO:0000256" key="3">
    <source>
        <dbReference type="ARBA" id="ARBA00022603"/>
    </source>
</evidence>
<comment type="subcellular location">
    <subcellularLocation>
        <location evidence="1">Cytoplasm</location>
    </subcellularLocation>
</comment>
<dbReference type="EC" id="2.1.1.85" evidence="7"/>
<dbReference type="InterPro" id="IPR025785">
    <property type="entry name" value="SETD3"/>
</dbReference>
<protein>
    <recommendedName>
        <fullName evidence="7">protein-histidine N-methyltransferase</fullName>
        <ecNumber evidence="7">2.1.1.85</ecNumber>
    </recommendedName>
</protein>
<dbReference type="Pfam" id="PF00856">
    <property type="entry name" value="SET"/>
    <property type="match status" value="1"/>
</dbReference>
<keyword evidence="4 7" id="KW-0808">Transferase</keyword>
<dbReference type="AlphaFoldDB" id="A0A315UYK5"/>
<dbReference type="EMBL" id="NHOQ01002481">
    <property type="protein sequence ID" value="PWA16583.1"/>
    <property type="molecule type" value="Genomic_DNA"/>
</dbReference>
<dbReference type="Pfam" id="PF09273">
    <property type="entry name" value="Rubis-subs-bind"/>
    <property type="match status" value="1"/>
</dbReference>
<sequence length="743" mass="83828">MGKKSRVKTQKSGSGANTVVSPKEMMNLISELLQKCSSAAPSAGKEWEEYIQIRGLVEKIRKKQKGLSMVFDGNREDYFPDLMCWAQENGASCDGFTVTNFGTEGYGLRATRDIKAEELFLWIPRKMLMTVESAQNSLLGPLYGQDRIMQAMGNVTLALHLLCERASPSSFWLPYIRSLPQEYDTPLYYQQDDVQLLLGTQAVQDVLSQYKNTARQYAYFYKLVQVPRQHPFIYTQLKIYFAFVVLNWWAVSSVMTRQNQIPTEDGSRVTLALIPLWDMCNHTNGLITTGYNLEDDRCECVALQDYKENEQIYIFYGTRSNAEFVIHNGFFFQDNAHDRVKIKLGVSKSERLYAMKAEVLARAGIPASCVFALHCNEPPISAQLLAFLRVFCMTEEELKDYLLGDGAINKIFTLGNNEFPVSWKNEIKLWTFLENRAALLLKTYKSTSEDDRSFLEKPDLSLHSRLAVQLRLAEKEILEKVLASGRDKRLHFQKKLEEGAPLPHFEESDIALLENSDTDAKLPIILRKLEEVEEGDGLQVEEPLLNGEKVSFGTEKIQQVSRDVASERMGQTQAPELSANRTEDIPKENRTSLSILQVREGTIKCGGRWESLTGDEWPGRLQVTICRQAGSFANGCGEMEDGWGGLGWWMEARKVRGRRRGRELEGGEGVNPSRIISQRQQEEVVEAQPPAQQRGSFVRADGGLRTTGGHGEYTADLSSSDPESPCSPTTCHPPRSLTTARSL</sequence>
<dbReference type="InterPro" id="IPR046341">
    <property type="entry name" value="SET_dom_sf"/>
</dbReference>
<evidence type="ECO:0000256" key="5">
    <source>
        <dbReference type="ARBA" id="ARBA00022691"/>
    </source>
</evidence>
<keyword evidence="11" id="KW-1185">Reference proteome</keyword>